<organism evidence="1 2">
    <name type="scientific">Paenibacillus anaericanus</name>
    <dbReference type="NCBI Taxonomy" id="170367"/>
    <lineage>
        <taxon>Bacteria</taxon>
        <taxon>Bacillati</taxon>
        <taxon>Bacillota</taxon>
        <taxon>Bacilli</taxon>
        <taxon>Bacillales</taxon>
        <taxon>Paenibacillaceae</taxon>
        <taxon>Paenibacillus</taxon>
    </lineage>
</organism>
<dbReference type="AlphaFoldDB" id="A0A3S1EJR9"/>
<dbReference type="Proteomes" id="UP000279446">
    <property type="component" value="Unassembled WGS sequence"/>
</dbReference>
<sequence>MKDNNSIKDSVYNKNETINLYYEIKNKVTSENIGFQEVSITRGKSNYTQIHEKRYLTKEFLTGLGKDLTNIKEYELNSEYSLLSLTETEYLNEENRFEKNVIIKNQNKSKNVITKSKEYTQDGKVNTTNDQVSFPKTQTISAGSYFEIPFFITNLEKDEHVFYTTIDGKINSFKISGNEDIKNTTEEIIRTTKMSTMDEKVKIWVEENSNIIVQIEEYITEDNILVTTLTKKNNL</sequence>
<evidence type="ECO:0000313" key="2">
    <source>
        <dbReference type="Proteomes" id="UP000279446"/>
    </source>
</evidence>
<dbReference type="EMBL" id="RZNY01000005">
    <property type="protein sequence ID" value="RUT47181.1"/>
    <property type="molecule type" value="Genomic_DNA"/>
</dbReference>
<protein>
    <submittedName>
        <fullName evidence="1">Uncharacterized protein</fullName>
    </submittedName>
</protein>
<gene>
    <name evidence="1" type="ORF">EJP82_08360</name>
</gene>
<comment type="caution">
    <text evidence="1">The sequence shown here is derived from an EMBL/GenBank/DDBJ whole genome shotgun (WGS) entry which is preliminary data.</text>
</comment>
<reference evidence="1 2" key="1">
    <citation type="submission" date="2018-12" db="EMBL/GenBank/DDBJ databases">
        <authorList>
            <person name="Sun L."/>
            <person name="Chen Z."/>
        </authorList>
    </citation>
    <scope>NUCLEOTIDE SEQUENCE [LARGE SCALE GENOMIC DNA]</scope>
    <source>
        <strain evidence="1 2">DSM 15890</strain>
    </source>
</reference>
<proteinExistence type="predicted"/>
<name>A0A3S1EJR9_9BACL</name>
<accession>A0A3S1EJR9</accession>
<evidence type="ECO:0000313" key="1">
    <source>
        <dbReference type="EMBL" id="RUT47181.1"/>
    </source>
</evidence>
<keyword evidence="2" id="KW-1185">Reference proteome</keyword>